<evidence type="ECO:0000256" key="5">
    <source>
        <dbReference type="SAM" id="Phobius"/>
    </source>
</evidence>
<dbReference type="InterPro" id="IPR003594">
    <property type="entry name" value="HATPase_dom"/>
</dbReference>
<dbReference type="InterPro" id="IPR036890">
    <property type="entry name" value="HATPase_C_sf"/>
</dbReference>
<dbReference type="InterPro" id="IPR011006">
    <property type="entry name" value="CheY-like_superfamily"/>
</dbReference>
<evidence type="ECO:0000313" key="9">
    <source>
        <dbReference type="EMBL" id="KIX12552.1"/>
    </source>
</evidence>
<comment type="caution">
    <text evidence="9">The sequence shown here is derived from an EMBL/GenBank/DDBJ whole genome shotgun (WGS) entry which is preliminary data.</text>
</comment>
<dbReference type="Proteomes" id="UP000032233">
    <property type="component" value="Unassembled WGS sequence"/>
</dbReference>
<dbReference type="InterPro" id="IPR013656">
    <property type="entry name" value="PAS_4"/>
</dbReference>
<evidence type="ECO:0000259" key="6">
    <source>
        <dbReference type="PROSITE" id="PS50109"/>
    </source>
</evidence>
<feature type="domain" description="Histidine kinase" evidence="6">
    <location>
        <begin position="376"/>
        <end position="599"/>
    </location>
</feature>
<dbReference type="InterPro" id="IPR000014">
    <property type="entry name" value="PAS"/>
</dbReference>
<dbReference type="SUPFAM" id="SSF55874">
    <property type="entry name" value="ATPase domain of HSP90 chaperone/DNA topoisomerase II/histidine kinase"/>
    <property type="match status" value="1"/>
</dbReference>
<dbReference type="Pfam" id="PF02518">
    <property type="entry name" value="HATPase_c"/>
    <property type="match status" value="1"/>
</dbReference>
<feature type="transmembrane region" description="Helical" evidence="5">
    <location>
        <begin position="99"/>
        <end position="118"/>
    </location>
</feature>
<dbReference type="Gene3D" id="3.30.450.20">
    <property type="entry name" value="PAS domain"/>
    <property type="match status" value="1"/>
</dbReference>
<dbReference type="AlphaFoldDB" id="A0A0D2GCE0"/>
<evidence type="ECO:0000313" key="10">
    <source>
        <dbReference type="Proteomes" id="UP000032233"/>
    </source>
</evidence>
<feature type="transmembrane region" description="Helical" evidence="5">
    <location>
        <begin position="178"/>
        <end position="199"/>
    </location>
</feature>
<dbReference type="InterPro" id="IPR004358">
    <property type="entry name" value="Sig_transdc_His_kin-like_C"/>
</dbReference>
<reference evidence="9 10" key="1">
    <citation type="submission" date="2013-11" db="EMBL/GenBank/DDBJ databases">
        <title>Metagenomic analysis of a methanogenic consortium involved in long chain n-alkane degradation.</title>
        <authorList>
            <person name="Davidova I.A."/>
            <person name="Callaghan A.V."/>
            <person name="Wawrik B."/>
            <person name="Pruitt S."/>
            <person name="Marks C."/>
            <person name="Duncan K.E."/>
            <person name="Suflita J.M."/>
        </authorList>
    </citation>
    <scope>NUCLEOTIDE SEQUENCE [LARGE SCALE GENOMIC DNA]</scope>
    <source>
        <strain evidence="9 10">SPR</strain>
    </source>
</reference>
<evidence type="ECO:0000256" key="4">
    <source>
        <dbReference type="PROSITE-ProRule" id="PRU00169"/>
    </source>
</evidence>
<dbReference type="STRING" id="1429043.X474_18280"/>
<dbReference type="PANTHER" id="PTHR43065">
    <property type="entry name" value="SENSOR HISTIDINE KINASE"/>
    <property type="match status" value="1"/>
</dbReference>
<dbReference type="CDD" id="cd00130">
    <property type="entry name" value="PAS"/>
    <property type="match status" value="1"/>
</dbReference>
<dbReference type="PRINTS" id="PR00344">
    <property type="entry name" value="BCTRLSENSOR"/>
</dbReference>
<dbReference type="SUPFAM" id="SSF47384">
    <property type="entry name" value="Homodimeric domain of signal transducing histidine kinase"/>
    <property type="match status" value="1"/>
</dbReference>
<protein>
    <recommendedName>
        <fullName evidence="2">histidine kinase</fullName>
        <ecNumber evidence="2">2.7.13.3</ecNumber>
    </recommendedName>
</protein>
<dbReference type="GO" id="GO:0000155">
    <property type="term" value="F:phosphorelay sensor kinase activity"/>
    <property type="evidence" value="ECO:0007669"/>
    <property type="project" value="InterPro"/>
</dbReference>
<dbReference type="EMBL" id="AZAC01000029">
    <property type="protein sequence ID" value="KIX12552.1"/>
    <property type="molecule type" value="Genomic_DNA"/>
</dbReference>
<dbReference type="Pfam" id="PF08448">
    <property type="entry name" value="PAS_4"/>
    <property type="match status" value="1"/>
</dbReference>
<dbReference type="PROSITE" id="PS50109">
    <property type="entry name" value="HIS_KIN"/>
    <property type="match status" value="1"/>
</dbReference>
<dbReference type="RefSeq" id="WP_052515313.1">
    <property type="nucleotide sequence ID" value="NZ_AZAC01000029.1"/>
</dbReference>
<dbReference type="SMART" id="SM00388">
    <property type="entry name" value="HisKA"/>
    <property type="match status" value="1"/>
</dbReference>
<feature type="transmembrane region" description="Helical" evidence="5">
    <location>
        <begin position="72"/>
        <end position="93"/>
    </location>
</feature>
<keyword evidence="5" id="KW-0812">Transmembrane</keyword>
<sequence length="741" mass="82651">MHGISLKGRATRLNPLSLAFSGENQWLEARYLDQRAEQSKFYIRISLILGIFIVSAFGILDQINNPQNLDLLWPVRFGVMVGFGLGVLIYSFYPGFTKHYQIWVNLVILVTGMGSLYMHGLNHELTGKHTYAGFIIIFLWGYAFIRARFIYASVTCGSIVLGYYLVARFYMRLDSLTLLNNCFYLFGADLAGMFIAYLMEYSERKNFVLQERLRQDIAEIKRMEQALRRSEKFMQRALDTVEDPFYVKDQKHRWWLLNDAACQMLGRTRKQLLGKDDYSIFPPEQVDVFWAHDNEVLKSGRTILKEVQINWGKEGKPRIISTKKSLFTDPVTGEKLVVGTIRDISRIKAAERENRRLEAQLRQSQKMEAIGTLAGGIAHDFNNILGAIVGFTDIAKDKIAGHEDPSFELDHVLGAAEKARNLIRQILLFSRKASLEMKNVDLNLEVRQAIGLLKRTLPKNIKIIEELKAEPGLVLGDSNQLAQVVMNLASNAADAMVEGGTLTISTNSLSLDSTYGKPPNELEPGPYVELCLEDSGCGIEPSLLAKIFDPFFTTKPVGKGTGLGLSTVFGIVKSHSGVITCESAKSKGSIFKVILPALDHSKWLGTDLFRSEGKAAFQGYETVLLVDDDPAIRQMLQGMLLRSGYEVMAAATGEEALELFGEEREKVELVILDLDMPGMGGVRCLESLKKQKPEIKVLIASGHAGSSLVDKAMALGASSFMDKPFTKEEFLVGVRKVLDGK</sequence>
<dbReference type="PROSITE" id="PS50112">
    <property type="entry name" value="PAS"/>
    <property type="match status" value="1"/>
</dbReference>
<accession>A0A0D2GCE0</accession>
<dbReference type="InParanoid" id="A0A0D2GCE0"/>
<dbReference type="Pfam" id="PF00072">
    <property type="entry name" value="Response_reg"/>
    <property type="match status" value="1"/>
</dbReference>
<gene>
    <name evidence="9" type="ORF">X474_18280</name>
</gene>
<dbReference type="EC" id="2.7.13.3" evidence="2"/>
<dbReference type="SMART" id="SM00091">
    <property type="entry name" value="PAS"/>
    <property type="match status" value="1"/>
</dbReference>
<keyword evidence="3 4" id="KW-0597">Phosphoprotein</keyword>
<dbReference type="Pfam" id="PF00512">
    <property type="entry name" value="HisKA"/>
    <property type="match status" value="1"/>
</dbReference>
<dbReference type="FunCoup" id="A0A0D2GCE0">
    <property type="interactions" value="137"/>
</dbReference>
<dbReference type="Gene3D" id="3.40.50.2300">
    <property type="match status" value="1"/>
</dbReference>
<keyword evidence="5" id="KW-1133">Transmembrane helix</keyword>
<feature type="modified residue" description="4-aspartylphosphate" evidence="4">
    <location>
        <position position="673"/>
    </location>
</feature>
<feature type="transmembrane region" description="Helical" evidence="5">
    <location>
        <begin position="149"/>
        <end position="166"/>
    </location>
</feature>
<proteinExistence type="predicted"/>
<feature type="domain" description="PAS" evidence="8">
    <location>
        <begin position="230"/>
        <end position="300"/>
    </location>
</feature>
<evidence type="ECO:0000259" key="7">
    <source>
        <dbReference type="PROSITE" id="PS50110"/>
    </source>
</evidence>
<evidence type="ECO:0000259" key="8">
    <source>
        <dbReference type="PROSITE" id="PS50112"/>
    </source>
</evidence>
<dbReference type="PROSITE" id="PS50110">
    <property type="entry name" value="RESPONSE_REGULATORY"/>
    <property type="match status" value="1"/>
</dbReference>
<dbReference type="SUPFAM" id="SSF52172">
    <property type="entry name" value="CheY-like"/>
    <property type="match status" value="1"/>
</dbReference>
<evidence type="ECO:0000256" key="2">
    <source>
        <dbReference type="ARBA" id="ARBA00012438"/>
    </source>
</evidence>
<dbReference type="Gene3D" id="1.10.287.130">
    <property type="match status" value="1"/>
</dbReference>
<dbReference type="InterPro" id="IPR003661">
    <property type="entry name" value="HisK_dim/P_dom"/>
</dbReference>
<dbReference type="OrthoDB" id="5501940at2"/>
<dbReference type="InterPro" id="IPR005467">
    <property type="entry name" value="His_kinase_dom"/>
</dbReference>
<dbReference type="InterPro" id="IPR001789">
    <property type="entry name" value="Sig_transdc_resp-reg_receiver"/>
</dbReference>
<keyword evidence="5" id="KW-0472">Membrane</keyword>
<dbReference type="NCBIfam" id="TIGR00229">
    <property type="entry name" value="sensory_box"/>
    <property type="match status" value="1"/>
</dbReference>
<dbReference type="SMART" id="SM00448">
    <property type="entry name" value="REC"/>
    <property type="match status" value="1"/>
</dbReference>
<evidence type="ECO:0000256" key="1">
    <source>
        <dbReference type="ARBA" id="ARBA00000085"/>
    </source>
</evidence>
<feature type="domain" description="Response regulatory" evidence="7">
    <location>
        <begin position="622"/>
        <end position="738"/>
    </location>
</feature>
<name>A0A0D2GCE0_9BACT</name>
<keyword evidence="10" id="KW-1185">Reference proteome</keyword>
<dbReference type="SMART" id="SM00387">
    <property type="entry name" value="HATPase_c"/>
    <property type="match status" value="1"/>
</dbReference>
<feature type="transmembrane region" description="Helical" evidence="5">
    <location>
        <begin position="41"/>
        <end position="60"/>
    </location>
</feature>
<organism evidence="9 10">
    <name type="scientific">Dethiosulfatarculus sandiegensis</name>
    <dbReference type="NCBI Taxonomy" id="1429043"/>
    <lineage>
        <taxon>Bacteria</taxon>
        <taxon>Pseudomonadati</taxon>
        <taxon>Thermodesulfobacteriota</taxon>
        <taxon>Desulfarculia</taxon>
        <taxon>Desulfarculales</taxon>
        <taxon>Desulfarculaceae</taxon>
        <taxon>Dethiosulfatarculus</taxon>
    </lineage>
</organism>
<dbReference type="SUPFAM" id="SSF55785">
    <property type="entry name" value="PYP-like sensor domain (PAS domain)"/>
    <property type="match status" value="1"/>
</dbReference>
<comment type="catalytic activity">
    <reaction evidence="1">
        <text>ATP + protein L-histidine = ADP + protein N-phospho-L-histidine.</text>
        <dbReference type="EC" id="2.7.13.3"/>
    </reaction>
</comment>
<dbReference type="InterPro" id="IPR036097">
    <property type="entry name" value="HisK_dim/P_sf"/>
</dbReference>
<dbReference type="InterPro" id="IPR035965">
    <property type="entry name" value="PAS-like_dom_sf"/>
</dbReference>
<dbReference type="PANTHER" id="PTHR43065:SF42">
    <property type="entry name" value="TWO-COMPONENT SENSOR PPRA"/>
    <property type="match status" value="1"/>
</dbReference>
<evidence type="ECO:0000256" key="3">
    <source>
        <dbReference type="ARBA" id="ARBA00022553"/>
    </source>
</evidence>
<dbReference type="Gene3D" id="3.30.565.10">
    <property type="entry name" value="Histidine kinase-like ATPase, C-terminal domain"/>
    <property type="match status" value="1"/>
</dbReference>